<comment type="caution">
    <text evidence="1">The sequence shown here is derived from an EMBL/GenBank/DDBJ whole genome shotgun (WGS) entry which is preliminary data.</text>
</comment>
<dbReference type="AlphaFoldDB" id="A0A558CSX0"/>
<gene>
    <name evidence="1" type="ORF">FNH05_14130</name>
</gene>
<proteinExistence type="predicted"/>
<dbReference type="Gene3D" id="3.40.50.450">
    <property type="match status" value="1"/>
</dbReference>
<keyword evidence="2" id="KW-1185">Reference proteome</keyword>
<dbReference type="SUPFAM" id="SSF102405">
    <property type="entry name" value="MCP/YpsA-like"/>
    <property type="match status" value="1"/>
</dbReference>
<dbReference type="OrthoDB" id="3231229at2"/>
<sequence>MGISGHRGLPPDTVRLVDQALRTEVARRTDGGLVGYSCIADGADALFAEAVLQAGGDLVVVVPAAKYREGLPVEHHPVYDRLMASAGEVIQLDHVESTSEAHQDGSVRLLKEVDELLAVWDGLPARGYGGTADVVAAAREHGVPVTVVWPEGATRGQ</sequence>
<accession>A0A558CSX0</accession>
<reference evidence="1 2" key="2">
    <citation type="submission" date="2019-08" db="EMBL/GenBank/DDBJ databases">
        <title>Amycolatopsis acidicola sp. nov., isolated from peat swamp forest soil.</title>
        <authorList>
            <person name="Srisuk N."/>
        </authorList>
    </citation>
    <scope>NUCLEOTIDE SEQUENCE [LARGE SCALE GENOMIC DNA]</scope>
    <source>
        <strain evidence="1 2">TBRC 6029</strain>
    </source>
</reference>
<evidence type="ECO:0008006" key="3">
    <source>
        <dbReference type="Google" id="ProtNLM"/>
    </source>
</evidence>
<organism evidence="1 2">
    <name type="scientific">Amycolatopsis rhizosphaerae</name>
    <dbReference type="NCBI Taxonomy" id="2053003"/>
    <lineage>
        <taxon>Bacteria</taxon>
        <taxon>Bacillati</taxon>
        <taxon>Actinomycetota</taxon>
        <taxon>Actinomycetes</taxon>
        <taxon>Pseudonocardiales</taxon>
        <taxon>Pseudonocardiaceae</taxon>
        <taxon>Amycolatopsis</taxon>
    </lineage>
</organism>
<evidence type="ECO:0000313" key="2">
    <source>
        <dbReference type="Proteomes" id="UP000320011"/>
    </source>
</evidence>
<protein>
    <recommendedName>
        <fullName evidence="3">DUF1273 family protein</fullName>
    </recommendedName>
</protein>
<dbReference type="Proteomes" id="UP000320011">
    <property type="component" value="Unassembled WGS sequence"/>
</dbReference>
<evidence type="ECO:0000313" key="1">
    <source>
        <dbReference type="EMBL" id="TVT51782.1"/>
    </source>
</evidence>
<dbReference type="EMBL" id="VJWX01000116">
    <property type="protein sequence ID" value="TVT51782.1"/>
    <property type="molecule type" value="Genomic_DNA"/>
</dbReference>
<reference evidence="1 2" key="1">
    <citation type="submission" date="2019-07" db="EMBL/GenBank/DDBJ databases">
        <authorList>
            <person name="Duangmal K."/>
            <person name="Teo W.F.A."/>
        </authorList>
    </citation>
    <scope>NUCLEOTIDE SEQUENCE [LARGE SCALE GENOMIC DNA]</scope>
    <source>
        <strain evidence="1 2">TBRC 6029</strain>
    </source>
</reference>
<name>A0A558CSX0_9PSEU</name>